<dbReference type="SMART" id="SM00174">
    <property type="entry name" value="RHO"/>
    <property type="match status" value="1"/>
</dbReference>
<dbReference type="NCBIfam" id="TIGR00231">
    <property type="entry name" value="small_GTP"/>
    <property type="match status" value="1"/>
</dbReference>
<dbReference type="PROSITE" id="PS51421">
    <property type="entry name" value="RAS"/>
    <property type="match status" value="1"/>
</dbReference>
<dbReference type="Proteomes" id="UP000188533">
    <property type="component" value="Unassembled WGS sequence"/>
</dbReference>
<feature type="region of interest" description="Disordered" evidence="6">
    <location>
        <begin position="440"/>
        <end position="475"/>
    </location>
</feature>
<dbReference type="PROSITE" id="PS51419">
    <property type="entry name" value="RAB"/>
    <property type="match status" value="1"/>
</dbReference>
<dbReference type="InterPro" id="IPR003578">
    <property type="entry name" value="Small_GTPase_Rho"/>
</dbReference>
<dbReference type="SMART" id="SM00173">
    <property type="entry name" value="RAS"/>
    <property type="match status" value="1"/>
</dbReference>
<proteinExistence type="predicted"/>
<evidence type="ECO:0000256" key="3">
    <source>
        <dbReference type="ARBA" id="ARBA00023134"/>
    </source>
</evidence>
<evidence type="ECO:0000313" key="8">
    <source>
        <dbReference type="Proteomes" id="UP000188533"/>
    </source>
</evidence>
<accession>A0A1Q3ELA3</accession>
<evidence type="ECO:0000256" key="4">
    <source>
        <dbReference type="ARBA" id="ARBA00023288"/>
    </source>
</evidence>
<evidence type="ECO:0000256" key="6">
    <source>
        <dbReference type="SAM" id="MobiDB-lite"/>
    </source>
</evidence>
<dbReference type="GO" id="GO:0005525">
    <property type="term" value="F:GTP binding"/>
    <property type="evidence" value="ECO:0007669"/>
    <property type="project" value="UniProtKB-KW"/>
</dbReference>
<feature type="compositionally biased region" description="Basic and acidic residues" evidence="6">
    <location>
        <begin position="228"/>
        <end position="258"/>
    </location>
</feature>
<protein>
    <submittedName>
        <fullName evidence="7">Small GTPase Rac1</fullName>
    </submittedName>
</protein>
<reference evidence="7 8" key="1">
    <citation type="submission" date="2016-08" db="EMBL/GenBank/DDBJ databases">
        <authorList>
            <consortium name="Lentinula edodes genome sequencing consortium"/>
            <person name="Sakamoto Y."/>
            <person name="Nakade K."/>
            <person name="Sato S."/>
            <person name="Yoshida Y."/>
            <person name="Miyazaki K."/>
            <person name="Natsume S."/>
            <person name="Konno N."/>
        </authorList>
    </citation>
    <scope>NUCLEOTIDE SEQUENCE [LARGE SCALE GENOMIC DNA]</scope>
    <source>
        <strain evidence="7 8">NBRC 111202</strain>
    </source>
</reference>
<comment type="caution">
    <text evidence="7">The sequence shown here is derived from an EMBL/GenBank/DDBJ whole genome shotgun (WGS) entry which is preliminary data.</text>
</comment>
<feature type="region of interest" description="Disordered" evidence="6">
    <location>
        <begin position="1"/>
        <end position="31"/>
    </location>
</feature>
<dbReference type="PRINTS" id="PR00449">
    <property type="entry name" value="RASTRNSFRMNG"/>
</dbReference>
<evidence type="ECO:0000313" key="7">
    <source>
        <dbReference type="EMBL" id="GAW07982.1"/>
    </source>
</evidence>
<dbReference type="InterPro" id="IPR005225">
    <property type="entry name" value="Small_GTP-bd"/>
</dbReference>
<feature type="compositionally biased region" description="Polar residues" evidence="6">
    <location>
        <begin position="440"/>
        <end position="455"/>
    </location>
</feature>
<dbReference type="SUPFAM" id="SSF52540">
    <property type="entry name" value="P-loop containing nucleoside triphosphate hydrolases"/>
    <property type="match status" value="1"/>
</dbReference>
<dbReference type="CDD" id="cd01871">
    <property type="entry name" value="Rac1_like"/>
    <property type="match status" value="1"/>
</dbReference>
<evidence type="ECO:0000256" key="2">
    <source>
        <dbReference type="ARBA" id="ARBA00022741"/>
    </source>
</evidence>
<dbReference type="SMART" id="SM00175">
    <property type="entry name" value="RAB"/>
    <property type="match status" value="1"/>
</dbReference>
<dbReference type="InterPro" id="IPR001806">
    <property type="entry name" value="Small_GTPase"/>
</dbReference>
<dbReference type="GO" id="GO:0003924">
    <property type="term" value="F:GTPase activity"/>
    <property type="evidence" value="ECO:0007669"/>
    <property type="project" value="InterPro"/>
</dbReference>
<dbReference type="EMBL" id="BDGU01000546">
    <property type="protein sequence ID" value="GAW07982.1"/>
    <property type="molecule type" value="Genomic_DNA"/>
</dbReference>
<keyword evidence="4" id="KW-0449">Lipoprotein</keyword>
<keyword evidence="5" id="KW-0636">Prenylation</keyword>
<organism evidence="7 8">
    <name type="scientific">Lentinula edodes</name>
    <name type="common">Shiitake mushroom</name>
    <name type="synonym">Lentinus edodes</name>
    <dbReference type="NCBI Taxonomy" id="5353"/>
    <lineage>
        <taxon>Eukaryota</taxon>
        <taxon>Fungi</taxon>
        <taxon>Dikarya</taxon>
        <taxon>Basidiomycota</taxon>
        <taxon>Agaricomycotina</taxon>
        <taxon>Agaricomycetes</taxon>
        <taxon>Agaricomycetidae</taxon>
        <taxon>Agaricales</taxon>
        <taxon>Marasmiineae</taxon>
        <taxon>Omphalotaceae</taxon>
        <taxon>Lentinula</taxon>
    </lineage>
</organism>
<dbReference type="PANTHER" id="PTHR24072">
    <property type="entry name" value="RHO FAMILY GTPASE"/>
    <property type="match status" value="1"/>
</dbReference>
<dbReference type="Pfam" id="PF00071">
    <property type="entry name" value="Ras"/>
    <property type="match status" value="1"/>
</dbReference>
<feature type="compositionally biased region" description="Polar residues" evidence="6">
    <location>
        <begin position="57"/>
        <end position="76"/>
    </location>
</feature>
<evidence type="ECO:0000256" key="5">
    <source>
        <dbReference type="ARBA" id="ARBA00023289"/>
    </source>
</evidence>
<dbReference type="GO" id="GO:0007264">
    <property type="term" value="P:small GTPase-mediated signal transduction"/>
    <property type="evidence" value="ECO:0007669"/>
    <property type="project" value="InterPro"/>
</dbReference>
<keyword evidence="3" id="KW-0342">GTP-binding</keyword>
<feature type="compositionally biased region" description="Polar residues" evidence="6">
    <location>
        <begin position="325"/>
        <end position="339"/>
    </location>
</feature>
<feature type="region of interest" description="Disordered" evidence="6">
    <location>
        <begin position="43"/>
        <end position="78"/>
    </location>
</feature>
<gene>
    <name evidence="7" type="ORF">LENED_010013</name>
</gene>
<sequence length="829" mass="91318">MEAETSRPALAPSYSFSGSSSTSSTLPKSLKRALTSTSDLDFFKPAESSFNPRPYTPSANPPSSTHSKSRYSQVPRHTNRPEVHVIPPASMDPSPVDADVVFIHPPFDNFPDAQNFPEGLTYKVMAENPEWFLDAADYIRVEDSSPCVPTSVAAEKSSLIPYPSHLEPPRGWCPAKKKDLKDLGSEGWPDGEEPRLRCTFCRRTYAGVNAKSMWRRHVFEKHKIAMSNRRDGGDRPRGRGSTKENKPTTKPGSGDEMHDKLVNIHVTPQPFAPDTSQTQQKIRFRPAIMGDPMKNVLSTPSTSTEDSTEQRNPPLFTPPLTPRRSSSVPISASDDVPQTSTPPVPVIPFSPYDPRATPAFRHSPAPTPYDQPWRYPSPSHPFSKARDLSLSVLLRNSGSLTVDSPSPIPSLMRDDISSPSSSLISKKSFFADLNTPNSVTNRRLTGLKSSTSTRPALSEESPLGRGIVGRSSHHRNSSELSLDDWLSLPVTRTFLTSLNDWDSENNSSPVAHGLINPALNPTESPVVRRDNLLDRSGLGIGLLEPFTLPGNRGHANDSSSDIEDEFEIMDNLTSSRPNLESGAERLTQCILTICLSHCVADHCSTSLNRIRHIPCLYIHATICSLIFLNTQYSMQAIKCVVVGDGAVGKTCLLISYTTNAFPGEYIPTVFDNYSANVMVDGKTISLGLWDTAGQEDYDRLRPLSYPQTDVFLICFSLVSPPSYENVRTKWYPEISHHAPSTSIVLVGTKLDLRDDPPTIQKLRDRRMAPIQYPQGVSMAKDINAVKYLECSALTQKGLKTVFDEAIRAVLNPPPKNDKGSKKGSKCIIA</sequence>
<dbReference type="PROSITE" id="PS51420">
    <property type="entry name" value="RHO"/>
    <property type="match status" value="1"/>
</dbReference>
<feature type="compositionally biased region" description="Low complexity" evidence="6">
    <location>
        <begin position="12"/>
        <end position="28"/>
    </location>
</feature>
<keyword evidence="8" id="KW-1185">Reference proteome</keyword>
<keyword evidence="2" id="KW-0547">Nucleotide-binding</keyword>
<dbReference type="AlphaFoldDB" id="A0A1Q3ELA3"/>
<dbReference type="InterPro" id="IPR027417">
    <property type="entry name" value="P-loop_NTPase"/>
</dbReference>
<feature type="region of interest" description="Disordered" evidence="6">
    <location>
        <begin position="225"/>
        <end position="258"/>
    </location>
</feature>
<reference evidence="7 8" key="2">
    <citation type="submission" date="2017-02" db="EMBL/GenBank/DDBJ databases">
        <title>A genome survey and senescence transcriptome analysis in Lentinula edodes.</title>
        <authorList>
            <person name="Sakamoto Y."/>
            <person name="Nakade K."/>
            <person name="Sato S."/>
            <person name="Yoshida Y."/>
            <person name="Miyazaki K."/>
            <person name="Natsume S."/>
            <person name="Konno N."/>
        </authorList>
    </citation>
    <scope>NUCLEOTIDE SEQUENCE [LARGE SCALE GENOMIC DNA]</scope>
    <source>
        <strain evidence="7 8">NBRC 111202</strain>
    </source>
</reference>
<keyword evidence="1" id="KW-0488">Methylation</keyword>
<dbReference type="STRING" id="5353.A0A1Q3ELA3"/>
<dbReference type="Gene3D" id="3.40.50.300">
    <property type="entry name" value="P-loop containing nucleotide triphosphate hydrolases"/>
    <property type="match status" value="1"/>
</dbReference>
<feature type="region of interest" description="Disordered" evidence="6">
    <location>
        <begin position="285"/>
        <end position="380"/>
    </location>
</feature>
<evidence type="ECO:0000256" key="1">
    <source>
        <dbReference type="ARBA" id="ARBA00022481"/>
    </source>
</evidence>
<dbReference type="FunFam" id="3.40.50.300:FF:000088">
    <property type="entry name" value="Ras-related C3 botulinum toxin substrate 1"/>
    <property type="match status" value="1"/>
</dbReference>
<name>A0A1Q3ELA3_LENED</name>